<proteinExistence type="predicted"/>
<dbReference type="Proteomes" id="UP000183832">
    <property type="component" value="Unassembled WGS sequence"/>
</dbReference>
<dbReference type="GO" id="GO:0042162">
    <property type="term" value="F:telomeric DNA binding"/>
    <property type="evidence" value="ECO:0007669"/>
    <property type="project" value="TreeGrafter"/>
</dbReference>
<feature type="region of interest" description="Disordered" evidence="6">
    <location>
        <begin position="402"/>
        <end position="544"/>
    </location>
</feature>
<dbReference type="CDD" id="cd09884">
    <property type="entry name" value="PIN_Smg5-like"/>
    <property type="match status" value="1"/>
</dbReference>
<evidence type="ECO:0000259" key="8">
    <source>
        <dbReference type="Pfam" id="PF10374"/>
    </source>
</evidence>
<gene>
    <name evidence="10" type="primary">putative Protein SMG5</name>
    <name evidence="10" type="ORF">CLUMA_CG014443</name>
</gene>
<dbReference type="Gene3D" id="3.40.50.1010">
    <property type="entry name" value="5'-nuclease"/>
    <property type="match status" value="1"/>
</dbReference>
<dbReference type="InterPro" id="IPR019458">
    <property type="entry name" value="Est1-like_N"/>
</dbReference>
<feature type="compositionally biased region" description="Basic residues" evidence="6">
    <location>
        <begin position="800"/>
        <end position="814"/>
    </location>
</feature>
<accession>A0A1J1IMT2</accession>
<dbReference type="PANTHER" id="PTHR15696:SF7">
    <property type="entry name" value="NONSENSE-MEDIATED MRNA DECAY FACTOR"/>
    <property type="match status" value="1"/>
</dbReference>
<dbReference type="Pfam" id="PF10373">
    <property type="entry name" value="EST1_DNA_bind"/>
    <property type="match status" value="1"/>
</dbReference>
<dbReference type="InterPro" id="IPR002716">
    <property type="entry name" value="PIN_dom"/>
</dbReference>
<dbReference type="GO" id="GO:0005697">
    <property type="term" value="C:telomerase holoenzyme complex"/>
    <property type="evidence" value="ECO:0007669"/>
    <property type="project" value="TreeGrafter"/>
</dbReference>
<dbReference type="InterPro" id="IPR011990">
    <property type="entry name" value="TPR-like_helical_dom_sf"/>
</dbReference>
<evidence type="ECO:0000259" key="9">
    <source>
        <dbReference type="Pfam" id="PF13638"/>
    </source>
</evidence>
<dbReference type="GO" id="GO:0000184">
    <property type="term" value="P:nuclear-transcribed mRNA catabolic process, nonsense-mediated decay"/>
    <property type="evidence" value="ECO:0007669"/>
    <property type="project" value="UniProtKB-KW"/>
</dbReference>
<dbReference type="PANTHER" id="PTHR15696">
    <property type="entry name" value="SMG-7 SUPPRESSOR WITH MORPHOLOGICAL EFFECT ON GENITALIA PROTEIN 7"/>
    <property type="match status" value="1"/>
</dbReference>
<dbReference type="GO" id="GO:0070034">
    <property type="term" value="F:telomerase RNA binding"/>
    <property type="evidence" value="ECO:0007669"/>
    <property type="project" value="TreeGrafter"/>
</dbReference>
<dbReference type="STRING" id="568069.A0A1J1IMT2"/>
<feature type="compositionally biased region" description="Acidic residues" evidence="6">
    <location>
        <begin position="531"/>
        <end position="544"/>
    </location>
</feature>
<feature type="domain" description="PIN" evidence="9">
    <location>
        <begin position="900"/>
        <end position="972"/>
    </location>
</feature>
<evidence type="ECO:0000259" key="7">
    <source>
        <dbReference type="Pfam" id="PF10373"/>
    </source>
</evidence>
<feature type="compositionally biased region" description="Polar residues" evidence="6">
    <location>
        <begin position="431"/>
        <end position="449"/>
    </location>
</feature>
<keyword evidence="11" id="KW-1185">Reference proteome</keyword>
<comment type="subcellular location">
    <subcellularLocation>
        <location evidence="2">Cytoplasm</location>
    </subcellularLocation>
    <subcellularLocation>
        <location evidence="1">Nucleus</location>
    </subcellularLocation>
</comment>
<dbReference type="FunFam" id="3.40.50.1010:FF:000033">
    <property type="entry name" value="Blast:Protein SMG5"/>
    <property type="match status" value="1"/>
</dbReference>
<feature type="region of interest" description="Disordered" evidence="6">
    <location>
        <begin position="784"/>
        <end position="818"/>
    </location>
</feature>
<feature type="domain" description="DNA/RNA-binding" evidence="7">
    <location>
        <begin position="195"/>
        <end position="433"/>
    </location>
</feature>
<dbReference type="EMBL" id="CVRI01000055">
    <property type="protein sequence ID" value="CRL01472.1"/>
    <property type="molecule type" value="Genomic_DNA"/>
</dbReference>
<dbReference type="Pfam" id="PF13638">
    <property type="entry name" value="PIN_4"/>
    <property type="match status" value="1"/>
</dbReference>
<reference evidence="10 11" key="1">
    <citation type="submission" date="2015-04" db="EMBL/GenBank/DDBJ databases">
        <authorList>
            <person name="Syromyatnikov M.Y."/>
            <person name="Popov V.N."/>
        </authorList>
    </citation>
    <scope>NUCLEOTIDE SEQUENCE [LARGE SCALE GENOMIC DNA]</scope>
</reference>
<dbReference type="Pfam" id="PF10374">
    <property type="entry name" value="EST1"/>
    <property type="match status" value="1"/>
</dbReference>
<protein>
    <submittedName>
        <fullName evidence="10">CLUMA_CG014443, isoform A</fullName>
    </submittedName>
</protein>
<evidence type="ECO:0000256" key="3">
    <source>
        <dbReference type="ARBA" id="ARBA00022490"/>
    </source>
</evidence>
<keyword evidence="3" id="KW-0963">Cytoplasm</keyword>
<name>A0A1J1IMT2_9DIPT</name>
<dbReference type="InterPro" id="IPR018834">
    <property type="entry name" value="DNA/RNA-bd_Est1-type"/>
</dbReference>
<evidence type="ECO:0000256" key="6">
    <source>
        <dbReference type="SAM" id="MobiDB-lite"/>
    </source>
</evidence>
<dbReference type="SUPFAM" id="SSF48452">
    <property type="entry name" value="TPR-like"/>
    <property type="match status" value="1"/>
</dbReference>
<evidence type="ECO:0000313" key="11">
    <source>
        <dbReference type="Proteomes" id="UP000183832"/>
    </source>
</evidence>
<dbReference type="OrthoDB" id="5920073at2759"/>
<feature type="domain" description="Telomerase activating protein Est1-like N-terminal" evidence="8">
    <location>
        <begin position="64"/>
        <end position="179"/>
    </location>
</feature>
<feature type="compositionally biased region" description="Low complexity" evidence="6">
    <location>
        <begin position="421"/>
        <end position="430"/>
    </location>
</feature>
<dbReference type="GO" id="GO:0005737">
    <property type="term" value="C:cytoplasm"/>
    <property type="evidence" value="ECO:0007669"/>
    <property type="project" value="UniProtKB-SubCell"/>
</dbReference>
<feature type="compositionally biased region" description="Basic and acidic residues" evidence="6">
    <location>
        <begin position="497"/>
        <end position="508"/>
    </location>
</feature>
<feature type="compositionally biased region" description="Basic residues" evidence="6">
    <location>
        <begin position="474"/>
        <end position="483"/>
    </location>
</feature>
<dbReference type="AlphaFoldDB" id="A0A1J1IMT2"/>
<evidence type="ECO:0000313" key="10">
    <source>
        <dbReference type="EMBL" id="CRL01472.1"/>
    </source>
</evidence>
<sequence>MDFLDIKQKTKSVFQLVKTLDEQKGNFKSISDLFAEDLNVIRQDLVALIESILLEDFENVGRKTRDILWRKVYYDPISISKKFWKLSADNLKENEIFQLINFIKFAIKHYKTLILKFEEMFGLEIRYIIDFSIIANGADAFEKKNEKVIYTVNEMSHAVESIHAFLVCLGDLHRYCIEFNFAEKDFSINTSKDLAAKYYVEAFKLNPKIGMPHNQLGTLCAGVNFELDSIFHYLYSLCSPLPFELSEANVNRIFQQNVEALEKMEEVGDGFNTKNFIMQMILVIDIFFYDKDVEEFNTICRSVLVSFKEYLNSNRRNHQKDLTFQLTSIFMLCLLKLKLKSSPKVHSLNAFLVAFCSEIVKVSIDKIDDFIADNKDENLQFHEAYNKRFNEFDRKIKTARDNNRVVEGRKQKAGSFKDSGSENNGSVNNSQKNGHSSNQLSLESKQLSGEASGKSDPRPVTIAKKPQPSSHGNNNRRRRKRCKNVNSMSSSDESDTESIRSEFDRSDVESMNSDFDSYDEQDDFSDRYSSEDEQDSDDDDDDGDDVVIENEEIVFANVDDACSGSKKKNVDSYAFPREQEDNQDDVIIEDEQVVFADADDDNEEEGEGKTIKLKFKKKYSKISPTIIIRFNELNDGWMKSLKILFDWLRLNADVLVECYRSNPEFIKRIMKLVNFLNIDIFTRKIYFDRSMLTTKNVREGLRHLFDIRHTIPTFEDIVFKKNVMFDELQRVLDWDVTYKLQITNEEDVILRNFKIIDFGFHLCKMKKFSYNFCARTRVFIEKTGRRRNRGQRNNGDERKRGGRRERRRNRRRNKKDSDCDRFERLAIRKHSKEVEEYPSIEQSHQSNFRKGYLKNKAIEGNDNSKQIDKNELMGKLWLKSEIQTLESKKHSAVALTPYIMLDSKCLTDYLNIVKNLVKSKKFIVLIPKAVLSDLDDLKKSKEGARDAIKWLEAEFKKGNRFMRAQREPESLLPLVKIPSKLDIETSIFVKIVNFANFIVSNNSPEEESEFPVLTLLTGDNLDDQKKNQQLSATVNNHPLNKIGILQSIPVKYEQIVRFYSKSKKK</sequence>
<keyword evidence="5" id="KW-0539">Nucleus</keyword>
<organism evidence="10 11">
    <name type="scientific">Clunio marinus</name>
    <dbReference type="NCBI Taxonomy" id="568069"/>
    <lineage>
        <taxon>Eukaryota</taxon>
        <taxon>Metazoa</taxon>
        <taxon>Ecdysozoa</taxon>
        <taxon>Arthropoda</taxon>
        <taxon>Hexapoda</taxon>
        <taxon>Insecta</taxon>
        <taxon>Pterygota</taxon>
        <taxon>Neoptera</taxon>
        <taxon>Endopterygota</taxon>
        <taxon>Diptera</taxon>
        <taxon>Nematocera</taxon>
        <taxon>Chironomoidea</taxon>
        <taxon>Chironomidae</taxon>
        <taxon>Clunio</taxon>
    </lineage>
</organism>
<evidence type="ECO:0000256" key="2">
    <source>
        <dbReference type="ARBA" id="ARBA00004496"/>
    </source>
</evidence>
<dbReference type="Gene3D" id="1.25.40.10">
    <property type="entry name" value="Tetratricopeptide repeat domain"/>
    <property type="match status" value="1"/>
</dbReference>
<evidence type="ECO:0000256" key="1">
    <source>
        <dbReference type="ARBA" id="ARBA00004123"/>
    </source>
</evidence>
<evidence type="ECO:0000256" key="5">
    <source>
        <dbReference type="ARBA" id="ARBA00023242"/>
    </source>
</evidence>
<evidence type="ECO:0000256" key="4">
    <source>
        <dbReference type="ARBA" id="ARBA00023161"/>
    </source>
</evidence>
<dbReference type="InterPro" id="IPR045153">
    <property type="entry name" value="Est1/Ebs1-like"/>
</dbReference>
<keyword evidence="4" id="KW-0866">Nonsense-mediated mRNA decay</keyword>